<feature type="region of interest" description="Disordered" evidence="6">
    <location>
        <begin position="26"/>
        <end position="78"/>
    </location>
</feature>
<dbReference type="GO" id="GO:0005634">
    <property type="term" value="C:nucleus"/>
    <property type="evidence" value="ECO:0007669"/>
    <property type="project" value="UniProtKB-SubCell"/>
</dbReference>
<evidence type="ECO:0000313" key="7">
    <source>
        <dbReference type="EMBL" id="KAK9683273.1"/>
    </source>
</evidence>
<evidence type="ECO:0008006" key="9">
    <source>
        <dbReference type="Google" id="ProtNLM"/>
    </source>
</evidence>
<dbReference type="InterPro" id="IPR051442">
    <property type="entry name" value="B3_domain"/>
</dbReference>
<name>A0AAW1I400_SAPOF</name>
<reference evidence="7" key="1">
    <citation type="submission" date="2024-03" db="EMBL/GenBank/DDBJ databases">
        <title>WGS assembly of Saponaria officinalis var. Norfolk2.</title>
        <authorList>
            <person name="Jenkins J."/>
            <person name="Shu S."/>
            <person name="Grimwood J."/>
            <person name="Barry K."/>
            <person name="Goodstein D."/>
            <person name="Schmutz J."/>
            <person name="Leebens-Mack J."/>
            <person name="Osbourn A."/>
        </authorList>
    </citation>
    <scope>NUCLEOTIDE SEQUENCE [LARGE SCALE GENOMIC DNA]</scope>
    <source>
        <strain evidence="7">JIC</strain>
    </source>
</reference>
<dbReference type="PANTHER" id="PTHR34269:SF11">
    <property type="entry name" value="B3 DOMAIN PROTEIN"/>
    <property type="match status" value="1"/>
</dbReference>
<keyword evidence="4" id="KW-0804">Transcription</keyword>
<evidence type="ECO:0000256" key="4">
    <source>
        <dbReference type="ARBA" id="ARBA00023163"/>
    </source>
</evidence>
<keyword evidence="8" id="KW-1185">Reference proteome</keyword>
<evidence type="ECO:0000256" key="6">
    <source>
        <dbReference type="SAM" id="MobiDB-lite"/>
    </source>
</evidence>
<feature type="compositionally biased region" description="Acidic residues" evidence="6">
    <location>
        <begin position="52"/>
        <end position="64"/>
    </location>
</feature>
<evidence type="ECO:0000256" key="2">
    <source>
        <dbReference type="ARBA" id="ARBA00023015"/>
    </source>
</evidence>
<keyword evidence="5" id="KW-0539">Nucleus</keyword>
<protein>
    <recommendedName>
        <fullName evidence="9">B3 domain-containing protein</fullName>
    </recommendedName>
</protein>
<sequence length="334" mass="38020">MDDKPNQHNTDEENSVIDNNFLIHDNINVSPNEEPFNDFFERERKGKRKVEEDGEEEEDDDEVIHDDTGTSNRPLDQKKARLNSDFKLSEEGELDLALSLSVRDSRSLVECANSSTKSTTSTSIKLLGVEIEVHAENQHYPSSSENSREYLTHNSNDPYMRPRLGPPALPEAAIVNQYDNIVENQINLNVSHIPANDIQGAIAVQPMNQPQGNVNANWPITKNLTPCDVRQRQNRLLIGSEMAQYIMNHLGEESRENVEKGKGINVIVHDQDTNEDFLLRFNRFPSTQGHVLNGRWHGDFVVRRALKIDDQIGIRWNIVNNILVFTVLNRVPPD</sequence>
<evidence type="ECO:0000256" key="1">
    <source>
        <dbReference type="ARBA" id="ARBA00004123"/>
    </source>
</evidence>
<dbReference type="InterPro" id="IPR015300">
    <property type="entry name" value="DNA-bd_pseudobarrel_sf"/>
</dbReference>
<accession>A0AAW1I400</accession>
<evidence type="ECO:0000313" key="8">
    <source>
        <dbReference type="Proteomes" id="UP001443914"/>
    </source>
</evidence>
<gene>
    <name evidence="7" type="ORF">RND81_10G128200</name>
</gene>
<comment type="caution">
    <text evidence="7">The sequence shown here is derived from an EMBL/GenBank/DDBJ whole genome shotgun (WGS) entry which is preliminary data.</text>
</comment>
<dbReference type="Proteomes" id="UP001443914">
    <property type="component" value="Unassembled WGS sequence"/>
</dbReference>
<dbReference type="PANTHER" id="PTHR34269">
    <property type="entry name" value="TRANSCRIPTION FACTOR B3-DOMAIN FAMILY-RELATED"/>
    <property type="match status" value="1"/>
</dbReference>
<evidence type="ECO:0000256" key="3">
    <source>
        <dbReference type="ARBA" id="ARBA00023125"/>
    </source>
</evidence>
<organism evidence="7 8">
    <name type="scientific">Saponaria officinalis</name>
    <name type="common">Common soapwort</name>
    <name type="synonym">Lychnis saponaria</name>
    <dbReference type="NCBI Taxonomy" id="3572"/>
    <lineage>
        <taxon>Eukaryota</taxon>
        <taxon>Viridiplantae</taxon>
        <taxon>Streptophyta</taxon>
        <taxon>Embryophyta</taxon>
        <taxon>Tracheophyta</taxon>
        <taxon>Spermatophyta</taxon>
        <taxon>Magnoliopsida</taxon>
        <taxon>eudicotyledons</taxon>
        <taxon>Gunneridae</taxon>
        <taxon>Pentapetalae</taxon>
        <taxon>Caryophyllales</taxon>
        <taxon>Caryophyllaceae</taxon>
        <taxon>Caryophylleae</taxon>
        <taxon>Saponaria</taxon>
    </lineage>
</organism>
<proteinExistence type="predicted"/>
<evidence type="ECO:0000256" key="5">
    <source>
        <dbReference type="ARBA" id="ARBA00023242"/>
    </source>
</evidence>
<keyword evidence="3" id="KW-0238">DNA-binding</keyword>
<comment type="subcellular location">
    <subcellularLocation>
        <location evidence="1">Nucleus</location>
    </subcellularLocation>
</comment>
<dbReference type="AlphaFoldDB" id="A0AAW1I400"/>
<keyword evidence="2" id="KW-0805">Transcription regulation</keyword>
<dbReference type="EMBL" id="JBDFQZ010000010">
    <property type="protein sequence ID" value="KAK9683273.1"/>
    <property type="molecule type" value="Genomic_DNA"/>
</dbReference>
<dbReference type="Gene3D" id="2.40.330.10">
    <property type="entry name" value="DNA-binding pseudobarrel domain"/>
    <property type="match status" value="1"/>
</dbReference>
<dbReference type="GO" id="GO:0003677">
    <property type="term" value="F:DNA binding"/>
    <property type="evidence" value="ECO:0007669"/>
    <property type="project" value="UniProtKB-KW"/>
</dbReference>